<dbReference type="GeneID" id="54356921"/>
<reference evidence="2" key="2">
    <citation type="submission" date="2020-04" db="EMBL/GenBank/DDBJ databases">
        <authorList>
            <consortium name="NCBI Genome Project"/>
        </authorList>
    </citation>
    <scope>NUCLEOTIDE SEQUENCE</scope>
    <source>
        <strain evidence="2">CBS 342.82</strain>
    </source>
</reference>
<sequence length="163" mass="17270">MDLRGSPSPGVASARVISMLGIFAFSRRAAPCKPPILANRTAFRLRVLFTWSQSEPPGPQAASYPNSCTFSQPTSSLRTEVASLQYAGVEAVSWWGCAAMKGVRLACRRIDARCNLKNKPQVTIGSAPLLASLVDAFDVHVGAVTGVQGGGSFPNRSSQMSGR</sequence>
<keyword evidence="1" id="KW-1185">Reference proteome</keyword>
<gene>
    <name evidence="2" type="ORF">K489DRAFT_139601</name>
</gene>
<protein>
    <submittedName>
        <fullName evidence="2">Uncharacterized protein</fullName>
    </submittedName>
</protein>
<reference evidence="2" key="1">
    <citation type="submission" date="2020-01" db="EMBL/GenBank/DDBJ databases">
        <authorList>
            <consortium name="DOE Joint Genome Institute"/>
            <person name="Haridas S."/>
            <person name="Albert R."/>
            <person name="Binder M."/>
            <person name="Bloem J."/>
            <person name="Labutti K."/>
            <person name="Salamov A."/>
            <person name="Andreopoulos B."/>
            <person name="Baker S.E."/>
            <person name="Barry K."/>
            <person name="Bills G."/>
            <person name="Bluhm B.H."/>
            <person name="Cannon C."/>
            <person name="Castanera R."/>
            <person name="Culley D.E."/>
            <person name="Daum C."/>
            <person name="Ezra D."/>
            <person name="Gonzalez J.B."/>
            <person name="Henrissat B."/>
            <person name="Kuo A."/>
            <person name="Liang C."/>
            <person name="Lipzen A."/>
            <person name="Lutzoni F."/>
            <person name="Magnuson J."/>
            <person name="Mondo S."/>
            <person name="Nolan M."/>
            <person name="Ohm R."/>
            <person name="Pangilinan J."/>
            <person name="Park H.-J."/>
            <person name="Ramirez L."/>
            <person name="Alfaro M."/>
            <person name="Sun H."/>
            <person name="Tritt A."/>
            <person name="Yoshinaga Y."/>
            <person name="Zwiers L.-H."/>
            <person name="Turgeon B.G."/>
            <person name="Goodwin S.B."/>
            <person name="Spatafora J.W."/>
            <person name="Crous P.W."/>
            <person name="Grigoriev I.V."/>
        </authorList>
    </citation>
    <scope>NUCLEOTIDE SEQUENCE</scope>
    <source>
        <strain evidence="2">CBS 342.82</strain>
    </source>
</reference>
<dbReference type="RefSeq" id="XP_033454854.1">
    <property type="nucleotide sequence ID" value="XM_033599122.1"/>
</dbReference>
<evidence type="ECO:0000313" key="2">
    <source>
        <dbReference type="RefSeq" id="XP_033454854.1"/>
    </source>
</evidence>
<reference evidence="2" key="3">
    <citation type="submission" date="2025-08" db="UniProtKB">
        <authorList>
            <consortium name="RefSeq"/>
        </authorList>
    </citation>
    <scope>IDENTIFICATION</scope>
    <source>
        <strain evidence="2">CBS 342.82</strain>
    </source>
</reference>
<organism evidence="2">
    <name type="scientific">Dissoconium aciculare CBS 342.82</name>
    <dbReference type="NCBI Taxonomy" id="1314786"/>
    <lineage>
        <taxon>Eukaryota</taxon>
        <taxon>Fungi</taxon>
        <taxon>Dikarya</taxon>
        <taxon>Ascomycota</taxon>
        <taxon>Pezizomycotina</taxon>
        <taxon>Dothideomycetes</taxon>
        <taxon>Dothideomycetidae</taxon>
        <taxon>Mycosphaerellales</taxon>
        <taxon>Dissoconiaceae</taxon>
        <taxon>Dissoconium</taxon>
    </lineage>
</organism>
<name>A0A6J3LQA1_9PEZI</name>
<proteinExistence type="predicted"/>
<accession>A0A6J3LQA1</accession>
<evidence type="ECO:0000313" key="1">
    <source>
        <dbReference type="Proteomes" id="UP000504637"/>
    </source>
</evidence>
<dbReference type="Proteomes" id="UP000504637">
    <property type="component" value="Unplaced"/>
</dbReference>
<dbReference type="AlphaFoldDB" id="A0A6J3LQA1"/>